<feature type="compositionally biased region" description="Polar residues" evidence="1">
    <location>
        <begin position="229"/>
        <end position="257"/>
    </location>
</feature>
<feature type="transmembrane region" description="Helical" evidence="2">
    <location>
        <begin position="6"/>
        <end position="28"/>
    </location>
</feature>
<feature type="transmembrane region" description="Helical" evidence="2">
    <location>
        <begin position="40"/>
        <end position="59"/>
    </location>
</feature>
<dbReference type="AlphaFoldDB" id="A0A0R1PIA5"/>
<reference evidence="3 4" key="1">
    <citation type="journal article" date="2015" name="Genome Announc.">
        <title>Expanding the biotechnology potential of lactobacilli through comparative genomics of 213 strains and associated genera.</title>
        <authorList>
            <person name="Sun Z."/>
            <person name="Harris H.M."/>
            <person name="McCann A."/>
            <person name="Guo C."/>
            <person name="Argimon S."/>
            <person name="Zhang W."/>
            <person name="Yang X."/>
            <person name="Jeffery I.B."/>
            <person name="Cooney J.C."/>
            <person name="Kagawa T.F."/>
            <person name="Liu W."/>
            <person name="Song Y."/>
            <person name="Salvetti E."/>
            <person name="Wrobel A."/>
            <person name="Rasinkangas P."/>
            <person name="Parkhill J."/>
            <person name="Rea M.C."/>
            <person name="O'Sullivan O."/>
            <person name="Ritari J."/>
            <person name="Douillard F.P."/>
            <person name="Paul Ross R."/>
            <person name="Yang R."/>
            <person name="Briner A.E."/>
            <person name="Felis G.E."/>
            <person name="de Vos W.M."/>
            <person name="Barrangou R."/>
            <person name="Klaenhammer T.R."/>
            <person name="Caufield P.W."/>
            <person name="Cui Y."/>
            <person name="Zhang H."/>
            <person name="O'Toole P.W."/>
        </authorList>
    </citation>
    <scope>NUCLEOTIDE SEQUENCE [LARGE SCALE GENOMIC DNA]</scope>
    <source>
        <strain evidence="3 4">DSM 13145</strain>
    </source>
</reference>
<evidence type="ECO:0000256" key="2">
    <source>
        <dbReference type="SAM" id="Phobius"/>
    </source>
</evidence>
<dbReference type="Proteomes" id="UP000051445">
    <property type="component" value="Unassembled WGS sequence"/>
</dbReference>
<proteinExistence type="predicted"/>
<evidence type="ECO:0000313" key="4">
    <source>
        <dbReference type="Proteomes" id="UP000051445"/>
    </source>
</evidence>
<dbReference type="OrthoDB" id="2298473at2"/>
<keyword evidence="2" id="KW-0472">Membrane</keyword>
<accession>A0A0R1PIA5</accession>
<comment type="caution">
    <text evidence="3">The sequence shown here is derived from an EMBL/GenBank/DDBJ whole genome shotgun (WGS) entry which is preliminary data.</text>
</comment>
<evidence type="ECO:0000313" key="3">
    <source>
        <dbReference type="EMBL" id="KRL28312.1"/>
    </source>
</evidence>
<feature type="compositionally biased region" description="Basic and acidic residues" evidence="1">
    <location>
        <begin position="100"/>
        <end position="110"/>
    </location>
</feature>
<organism evidence="3 4">
    <name type="scientific">Limosilactobacillus frumenti DSM 13145</name>
    <dbReference type="NCBI Taxonomy" id="1423746"/>
    <lineage>
        <taxon>Bacteria</taxon>
        <taxon>Bacillati</taxon>
        <taxon>Bacillota</taxon>
        <taxon>Bacilli</taxon>
        <taxon>Lactobacillales</taxon>
        <taxon>Lactobacillaceae</taxon>
        <taxon>Limosilactobacillus</taxon>
    </lineage>
</organism>
<protein>
    <submittedName>
        <fullName evidence="3">Uncharacterized protein</fullName>
    </submittedName>
</protein>
<feature type="compositionally biased region" description="Basic residues" evidence="1">
    <location>
        <begin position="90"/>
        <end position="99"/>
    </location>
</feature>
<feature type="region of interest" description="Disordered" evidence="1">
    <location>
        <begin position="187"/>
        <end position="257"/>
    </location>
</feature>
<evidence type="ECO:0000256" key="1">
    <source>
        <dbReference type="SAM" id="MobiDB-lite"/>
    </source>
</evidence>
<feature type="compositionally biased region" description="Polar residues" evidence="1">
    <location>
        <begin position="211"/>
        <end position="220"/>
    </location>
</feature>
<feature type="compositionally biased region" description="Low complexity" evidence="1">
    <location>
        <begin position="188"/>
        <end position="210"/>
    </location>
</feature>
<dbReference type="PATRIC" id="fig|1423746.3.peg.203"/>
<gene>
    <name evidence="3" type="ORF">FD27_GL000198</name>
</gene>
<name>A0A0R1PIA5_9LACO</name>
<dbReference type="RefSeq" id="WP_057748791.1">
    <property type="nucleotide sequence ID" value="NZ_AZER01000010.1"/>
</dbReference>
<dbReference type="EMBL" id="AZER01000010">
    <property type="protein sequence ID" value="KRL28312.1"/>
    <property type="molecule type" value="Genomic_DNA"/>
</dbReference>
<feature type="region of interest" description="Disordered" evidence="1">
    <location>
        <begin position="80"/>
        <end position="110"/>
    </location>
</feature>
<keyword evidence="2" id="KW-1133">Transmembrane helix</keyword>
<keyword evidence="2" id="KW-0812">Transmembrane</keyword>
<sequence length="257" mass="28911">MDSMMLLVVGGFALAIFLIQYVIQIWRLRHGRGFVSAGRVCINWLLVILMVFSFGASAYNSQTLRVQRLAKIKLFHHKHSQSAKLSSKPQSKKHHKHHQTDKPYVKWDDKKDTHLNQNGVASMALQVSPDTHVEITGQRSGQVYKDFTTQSHKKHNTIYYNFKSAGTYHIKATRNGKQVTKEIVIKPQESSLSSSSSSSGSEEQQSTISQNSQSRPNAANNVAGHARNHSTPVSSVNNYRRPINNQFSVNSGNLKRQ</sequence>
<keyword evidence="4" id="KW-1185">Reference proteome</keyword>